<comment type="caution">
    <text evidence="3">The sequence shown here is derived from an EMBL/GenBank/DDBJ whole genome shotgun (WGS) entry which is preliminary data.</text>
</comment>
<dbReference type="EMBL" id="BTSX01000004">
    <property type="protein sequence ID" value="GMS96903.1"/>
    <property type="molecule type" value="Genomic_DNA"/>
</dbReference>
<accession>A0AAV5TS97</accession>
<feature type="signal peptide" evidence="2">
    <location>
        <begin position="1"/>
        <end position="19"/>
    </location>
</feature>
<feature type="region of interest" description="Disordered" evidence="1">
    <location>
        <begin position="20"/>
        <end position="227"/>
    </location>
</feature>
<protein>
    <submittedName>
        <fullName evidence="3">Uncharacterized protein</fullName>
    </submittedName>
</protein>
<dbReference type="AlphaFoldDB" id="A0AAV5TS97"/>
<name>A0AAV5TS97_9BILA</name>
<feature type="chain" id="PRO_5043697401" evidence="2">
    <location>
        <begin position="20"/>
        <end position="227"/>
    </location>
</feature>
<proteinExistence type="predicted"/>
<feature type="compositionally biased region" description="Basic and acidic residues" evidence="1">
    <location>
        <begin position="200"/>
        <end position="227"/>
    </location>
</feature>
<feature type="compositionally biased region" description="Polar residues" evidence="1">
    <location>
        <begin position="66"/>
        <end position="75"/>
    </location>
</feature>
<evidence type="ECO:0000256" key="2">
    <source>
        <dbReference type="SAM" id="SignalP"/>
    </source>
</evidence>
<feature type="compositionally biased region" description="Basic and acidic residues" evidence="1">
    <location>
        <begin position="129"/>
        <end position="140"/>
    </location>
</feature>
<sequence length="227" mass="23887">FLLLLHLSTVGLLLLTCGAKKTKKDESGSGKTALLADSKSMSNNTGETPPPGSRSDTPDRKGDKLPQTNSKSIGSIKNDGVAGSSVASVVKTGVEAKSKASKKEDKPGEKGEKDKTEEEKTKYGITEYMDVKDDKTDKEATLVPGKSNKKDMTVTKDDKKEAKKKDEKPPAADTVPAAAAAAAASVATAAAAEPPANKSPIKEAKCSKKELKTAEVKKDEKKEEKKG</sequence>
<feature type="compositionally biased region" description="Low complexity" evidence="1">
    <location>
        <begin position="80"/>
        <end position="90"/>
    </location>
</feature>
<evidence type="ECO:0000256" key="1">
    <source>
        <dbReference type="SAM" id="MobiDB-lite"/>
    </source>
</evidence>
<feature type="compositionally biased region" description="Basic and acidic residues" evidence="1">
    <location>
        <begin position="94"/>
        <end position="122"/>
    </location>
</feature>
<gene>
    <name evidence="3" type="ORF">PENTCL1PPCAC_19078</name>
</gene>
<dbReference type="Proteomes" id="UP001432027">
    <property type="component" value="Unassembled WGS sequence"/>
</dbReference>
<keyword evidence="2" id="KW-0732">Signal</keyword>
<feature type="non-terminal residue" evidence="3">
    <location>
        <position position="227"/>
    </location>
</feature>
<feature type="non-terminal residue" evidence="3">
    <location>
        <position position="1"/>
    </location>
</feature>
<feature type="compositionally biased region" description="Basic and acidic residues" evidence="1">
    <location>
        <begin position="148"/>
        <end position="170"/>
    </location>
</feature>
<evidence type="ECO:0000313" key="3">
    <source>
        <dbReference type="EMBL" id="GMS96903.1"/>
    </source>
</evidence>
<organism evidence="3 4">
    <name type="scientific">Pristionchus entomophagus</name>
    <dbReference type="NCBI Taxonomy" id="358040"/>
    <lineage>
        <taxon>Eukaryota</taxon>
        <taxon>Metazoa</taxon>
        <taxon>Ecdysozoa</taxon>
        <taxon>Nematoda</taxon>
        <taxon>Chromadorea</taxon>
        <taxon>Rhabditida</taxon>
        <taxon>Rhabditina</taxon>
        <taxon>Diplogasteromorpha</taxon>
        <taxon>Diplogasteroidea</taxon>
        <taxon>Neodiplogasteridae</taxon>
        <taxon>Pristionchus</taxon>
    </lineage>
</organism>
<evidence type="ECO:0000313" key="4">
    <source>
        <dbReference type="Proteomes" id="UP001432027"/>
    </source>
</evidence>
<reference evidence="3" key="1">
    <citation type="submission" date="2023-10" db="EMBL/GenBank/DDBJ databases">
        <title>Genome assembly of Pristionchus species.</title>
        <authorList>
            <person name="Yoshida K."/>
            <person name="Sommer R.J."/>
        </authorList>
    </citation>
    <scope>NUCLEOTIDE SEQUENCE</scope>
    <source>
        <strain evidence="3">RS0144</strain>
    </source>
</reference>
<feature type="compositionally biased region" description="Low complexity" evidence="1">
    <location>
        <begin position="171"/>
        <end position="196"/>
    </location>
</feature>
<keyword evidence="4" id="KW-1185">Reference proteome</keyword>